<dbReference type="Pfam" id="PF01965">
    <property type="entry name" value="DJ-1_PfpI"/>
    <property type="match status" value="1"/>
</dbReference>
<keyword evidence="3" id="KW-0378">Hydrolase</keyword>
<dbReference type="PIRSF" id="PIRSF037798">
    <property type="entry name" value="Chaperone_HchA"/>
    <property type="match status" value="1"/>
</dbReference>
<dbReference type="InterPro" id="IPR017283">
    <property type="entry name" value="HchA"/>
</dbReference>
<dbReference type="EMBL" id="CP094529">
    <property type="protein sequence ID" value="UOE38745.1"/>
    <property type="molecule type" value="Genomic_DNA"/>
</dbReference>
<sequence>MSLSAQDLSKAPVFDGIGYEPSFYSRSQFVAPKTNYEPLDYGNINTDKKKKVLVVCTEEKYMAMANGKKFSTGNHPVETFLPILHLNDAGYEVDFFTLTGGSVKLELWALPLQDASVSNIIEKYSEQMSQPKSLKDFVAGNFASDTDYVAVFLPGGHGAMLGLPESEDLKKLINWVVKEDKFMLAICHGPAALLAAGIGETAETYPYNAYKINAFPDNIDVTLPEIGYQPGEMPWFYGQKLQKLGVEFLNDNISGACHTDRKLITGDSPLAANLFGEMSAKALLADAKANG</sequence>
<name>A0ABY4BI41_9FLAO</name>
<evidence type="ECO:0000256" key="4">
    <source>
        <dbReference type="ARBA" id="ARBA00023016"/>
    </source>
</evidence>
<dbReference type="InterPro" id="IPR029062">
    <property type="entry name" value="Class_I_gatase-like"/>
</dbReference>
<evidence type="ECO:0000256" key="1">
    <source>
        <dbReference type="ARBA" id="ARBA00022490"/>
    </source>
</evidence>
<keyword evidence="4" id="KW-0346">Stress response</keyword>
<dbReference type="Gene3D" id="3.40.50.880">
    <property type="match status" value="1"/>
</dbReference>
<evidence type="ECO:0000313" key="8">
    <source>
        <dbReference type="Proteomes" id="UP000831068"/>
    </source>
</evidence>
<gene>
    <name evidence="7" type="ORF">MTP08_02930</name>
</gene>
<keyword evidence="5" id="KW-0234">DNA repair</keyword>
<dbReference type="RefSeq" id="WP_243576977.1">
    <property type="nucleotide sequence ID" value="NZ_CP094529.1"/>
</dbReference>
<dbReference type="SUPFAM" id="SSF52317">
    <property type="entry name" value="Class I glutamine amidotransferase-like"/>
    <property type="match status" value="1"/>
</dbReference>
<evidence type="ECO:0000259" key="6">
    <source>
        <dbReference type="Pfam" id="PF01965"/>
    </source>
</evidence>
<accession>A0ABY4BI41</accession>
<reference evidence="7 8" key="1">
    <citation type="submission" date="2022-03" db="EMBL/GenBank/DDBJ databases">
        <title>Chryseobacterium sp. isolated from the Andong Sikhe.</title>
        <authorList>
            <person name="Won M."/>
            <person name="Kim S.-J."/>
            <person name="Kwon S.-W."/>
        </authorList>
    </citation>
    <scope>NUCLEOTIDE SEQUENCE [LARGE SCALE GENOMIC DNA]</scope>
    <source>
        <strain evidence="7 8">ADR-1</strain>
    </source>
</reference>
<proteinExistence type="predicted"/>
<keyword evidence="2" id="KW-0227">DNA damage</keyword>
<protein>
    <submittedName>
        <fullName evidence="7">DJ-1/PfpI family protein</fullName>
    </submittedName>
</protein>
<dbReference type="InterPro" id="IPR050325">
    <property type="entry name" value="Prot/Nucl_acid_deglycase"/>
</dbReference>
<feature type="domain" description="DJ-1/PfpI" evidence="6">
    <location>
        <begin position="77"/>
        <end position="201"/>
    </location>
</feature>
<organism evidence="7 8">
    <name type="scientific">Chryseobacterium oryzae</name>
    <dbReference type="NCBI Taxonomy" id="2929799"/>
    <lineage>
        <taxon>Bacteria</taxon>
        <taxon>Pseudomonadati</taxon>
        <taxon>Bacteroidota</taxon>
        <taxon>Flavobacteriia</taxon>
        <taxon>Flavobacteriales</taxon>
        <taxon>Weeksellaceae</taxon>
        <taxon>Chryseobacterium group</taxon>
        <taxon>Chryseobacterium</taxon>
    </lineage>
</organism>
<dbReference type="Proteomes" id="UP000831068">
    <property type="component" value="Chromosome"/>
</dbReference>
<evidence type="ECO:0000256" key="3">
    <source>
        <dbReference type="ARBA" id="ARBA00022801"/>
    </source>
</evidence>
<keyword evidence="8" id="KW-1185">Reference proteome</keyword>
<evidence type="ECO:0000256" key="2">
    <source>
        <dbReference type="ARBA" id="ARBA00022763"/>
    </source>
</evidence>
<dbReference type="InterPro" id="IPR002818">
    <property type="entry name" value="DJ-1/PfpI"/>
</dbReference>
<evidence type="ECO:0000256" key="5">
    <source>
        <dbReference type="ARBA" id="ARBA00023204"/>
    </source>
</evidence>
<dbReference type="PANTHER" id="PTHR48094:SF20">
    <property type="entry name" value="PROTEIN_NUCLEIC ACID DEGLYCASE 1"/>
    <property type="match status" value="1"/>
</dbReference>
<dbReference type="PANTHER" id="PTHR48094">
    <property type="entry name" value="PROTEIN/NUCLEIC ACID DEGLYCASE DJ-1-RELATED"/>
    <property type="match status" value="1"/>
</dbReference>
<keyword evidence="1" id="KW-0963">Cytoplasm</keyword>
<evidence type="ECO:0000313" key="7">
    <source>
        <dbReference type="EMBL" id="UOE38745.1"/>
    </source>
</evidence>